<evidence type="ECO:0000313" key="1">
    <source>
        <dbReference type="EMBL" id="MBB2164050.1"/>
    </source>
</evidence>
<protein>
    <submittedName>
        <fullName evidence="1">Uncharacterized protein</fullName>
    </submittedName>
</protein>
<evidence type="ECO:0000313" key="2">
    <source>
        <dbReference type="Proteomes" id="UP000561077"/>
    </source>
</evidence>
<comment type="caution">
    <text evidence="1">The sequence shown here is derived from an EMBL/GenBank/DDBJ whole genome shotgun (WGS) entry which is preliminary data.</text>
</comment>
<dbReference type="Proteomes" id="UP000561077">
    <property type="component" value="Unassembled WGS sequence"/>
</dbReference>
<accession>A0A7W4IJJ1</accession>
<dbReference type="RefSeq" id="WP_182977187.1">
    <property type="nucleotide sequence ID" value="NZ_JABEQO010000005.1"/>
</dbReference>
<dbReference type="EMBL" id="JABEQO010000005">
    <property type="protein sequence ID" value="MBB2164050.1"/>
    <property type="molecule type" value="Genomic_DNA"/>
</dbReference>
<dbReference type="AlphaFoldDB" id="A0A7W4IJJ1"/>
<proteinExistence type="predicted"/>
<gene>
    <name evidence="1" type="ORF">HLH26_05760</name>
</gene>
<reference evidence="1 2" key="1">
    <citation type="submission" date="2020-04" db="EMBL/GenBank/DDBJ databases">
        <title>Description of novel Gluconacetobacter.</title>
        <authorList>
            <person name="Sombolestani A."/>
        </authorList>
    </citation>
    <scope>NUCLEOTIDE SEQUENCE [LARGE SCALE GENOMIC DNA]</scope>
    <source>
        <strain evidence="1 2">LMG 1731</strain>
    </source>
</reference>
<organism evidence="1 2">
    <name type="scientific">Gluconacetobacter dulcium</name>
    <dbReference type="NCBI Taxonomy" id="2729096"/>
    <lineage>
        <taxon>Bacteria</taxon>
        <taxon>Pseudomonadati</taxon>
        <taxon>Pseudomonadota</taxon>
        <taxon>Alphaproteobacteria</taxon>
        <taxon>Acetobacterales</taxon>
        <taxon>Acetobacteraceae</taxon>
        <taxon>Gluconacetobacter</taxon>
    </lineage>
</organism>
<sequence length="64" mass="7459">MLWFMSGPEIFLLLFFGKEEWRTQCDRGKKMVSRVGFEPTTIRLKVKYDPEKSAENCEPLAGLC</sequence>
<name>A0A7W4IJJ1_9PROT</name>